<evidence type="ECO:0000256" key="3">
    <source>
        <dbReference type="ARBA" id="ARBA00043970"/>
    </source>
</evidence>
<name>A0ABN9DNV4_9NEOB</name>
<evidence type="ECO:0000256" key="1">
    <source>
        <dbReference type="ARBA" id="ARBA00004173"/>
    </source>
</evidence>
<sequence length="100" mass="11462">MFQQFDSQTGRIVQNLMHVLGDKHKEMLQEALKSMIYPFTTPSVTAQQAISENPPGISNPASVRRVVTSPDTNDLFKSLPQKYRRKPVSSEEMEYIQVRH</sequence>
<gene>
    <name evidence="4" type="ORF">SPARVUS_LOCUS7943327</name>
</gene>
<keyword evidence="2" id="KW-0496">Mitochondrion</keyword>
<dbReference type="Proteomes" id="UP001162483">
    <property type="component" value="Unassembled WGS sequence"/>
</dbReference>
<evidence type="ECO:0000313" key="5">
    <source>
        <dbReference type="Proteomes" id="UP001162483"/>
    </source>
</evidence>
<comment type="similarity">
    <text evidence="3">Belongs to the alpha-ketoglutarate dehydrogenase component 4 family.</text>
</comment>
<accession>A0ABN9DNV4</accession>
<evidence type="ECO:0000256" key="2">
    <source>
        <dbReference type="ARBA" id="ARBA00023128"/>
    </source>
</evidence>
<proteinExistence type="inferred from homology"/>
<comment type="subcellular location">
    <subcellularLocation>
        <location evidence="1">Mitochondrion</location>
    </subcellularLocation>
</comment>
<evidence type="ECO:0000313" key="4">
    <source>
        <dbReference type="EMBL" id="CAI9574253.1"/>
    </source>
</evidence>
<organism evidence="4 5">
    <name type="scientific">Staurois parvus</name>
    <dbReference type="NCBI Taxonomy" id="386267"/>
    <lineage>
        <taxon>Eukaryota</taxon>
        <taxon>Metazoa</taxon>
        <taxon>Chordata</taxon>
        <taxon>Craniata</taxon>
        <taxon>Vertebrata</taxon>
        <taxon>Euteleostomi</taxon>
        <taxon>Amphibia</taxon>
        <taxon>Batrachia</taxon>
        <taxon>Anura</taxon>
        <taxon>Neobatrachia</taxon>
        <taxon>Ranoidea</taxon>
        <taxon>Ranidae</taxon>
        <taxon>Staurois</taxon>
    </lineage>
</organism>
<dbReference type="EMBL" id="CATNWA010014643">
    <property type="protein sequence ID" value="CAI9574253.1"/>
    <property type="molecule type" value="Genomic_DNA"/>
</dbReference>
<reference evidence="4" key="1">
    <citation type="submission" date="2023-05" db="EMBL/GenBank/DDBJ databases">
        <authorList>
            <person name="Stuckert A."/>
        </authorList>
    </citation>
    <scope>NUCLEOTIDE SEQUENCE</scope>
</reference>
<keyword evidence="5" id="KW-1185">Reference proteome</keyword>
<protein>
    <submittedName>
        <fullName evidence="4">Uncharacterized protein</fullName>
    </submittedName>
</protein>
<comment type="caution">
    <text evidence="4">The sequence shown here is derived from an EMBL/GenBank/DDBJ whole genome shotgun (WGS) entry which is preliminary data.</text>
</comment>
<dbReference type="PANTHER" id="PTHR31601">
    <property type="entry name" value="28S RIBOSOMAL PROTEIN S36, MITOCHONDRIAL"/>
    <property type="match status" value="1"/>
</dbReference>
<dbReference type="PANTHER" id="PTHR31601:SF2">
    <property type="entry name" value="ALPHA-KETOGLUTARATE DEHYDROGENASE COMPONENT 4"/>
    <property type="match status" value="1"/>
</dbReference>
<dbReference type="InterPro" id="IPR020373">
    <property type="entry name" value="Kgd4/YMR-31"/>
</dbReference>